<keyword evidence="2" id="KW-0472">Membrane</keyword>
<dbReference type="GO" id="GO:0016747">
    <property type="term" value="F:acyltransferase activity, transferring groups other than amino-acyl groups"/>
    <property type="evidence" value="ECO:0007669"/>
    <property type="project" value="TreeGrafter"/>
</dbReference>
<sequence>MVLEAARKHRLTLLNWIMALPAAALLVLVFLVVPISSSTIITTLPGYTGDLPFTLETGYVGVGENEEAQLFYYFVESQRSPKEDPLMLWITGGPGCSSLVGFMFENGPLSFTYEDYSGGLPTLHVNPYAWTQNLNILYLDAPVGTGFSYSVTSEGYHVDDRTFVAHAYEFLQKGYVLGNPVTDSNIDDNSRIPFAHRLTLIPDDLFKEAKKSCNGDFVNVDPNNKQCAVDILAIDELVRQINEEQVLEPACSNSAPQPDDAILSRRFLKQNSKHLFRSLPTAPAHWCRSYNMALCTIWANNAAVQEALNVRNGSKSEWELCISIDNYTEDVSSTLDYHRNLIKANLQALIYSGDHDMSIPHIGTQEWISSLNMTLDDVWRAWFVDGQVAGWVSKFANLFKSISSSFSIPQGGAGHFAAMYKIKECSAMVDRWLAHFPL</sequence>
<keyword evidence="2" id="KW-0812">Transmembrane</keyword>
<dbReference type="GO" id="GO:0019748">
    <property type="term" value="P:secondary metabolic process"/>
    <property type="evidence" value="ECO:0007669"/>
    <property type="project" value="TreeGrafter"/>
</dbReference>
<dbReference type="Gene3D" id="3.40.50.1820">
    <property type="entry name" value="alpha/beta hydrolase"/>
    <property type="match status" value="2"/>
</dbReference>
<keyword evidence="4" id="KW-1185">Reference proteome</keyword>
<comment type="caution">
    <text evidence="3">The sequence shown here is derived from an EMBL/GenBank/DDBJ whole genome shotgun (WGS) entry which is preliminary data.</text>
</comment>
<dbReference type="EMBL" id="JBBPBK010000197">
    <property type="protein sequence ID" value="KAK9266265.1"/>
    <property type="molecule type" value="Genomic_DNA"/>
</dbReference>
<dbReference type="Pfam" id="PF00450">
    <property type="entry name" value="Peptidase_S10"/>
    <property type="match status" value="1"/>
</dbReference>
<dbReference type="GO" id="GO:0004185">
    <property type="term" value="F:serine-type carboxypeptidase activity"/>
    <property type="evidence" value="ECO:0007669"/>
    <property type="project" value="InterPro"/>
</dbReference>
<dbReference type="InterPro" id="IPR001563">
    <property type="entry name" value="Peptidase_S10"/>
</dbReference>
<evidence type="ECO:0008006" key="5">
    <source>
        <dbReference type="Google" id="ProtNLM"/>
    </source>
</evidence>
<accession>A0AAP0R2J9</accession>
<reference evidence="3 4" key="1">
    <citation type="journal article" date="2024" name="Plant J.">
        <title>Genome sequences and population genomics reveal climatic adaptation and genomic divergence between two closely related sweetgum species.</title>
        <authorList>
            <person name="Xu W.Q."/>
            <person name="Ren C.Q."/>
            <person name="Zhang X.Y."/>
            <person name="Comes H.P."/>
            <person name="Liu X.H."/>
            <person name="Li Y.G."/>
            <person name="Kettle C.J."/>
            <person name="Jalonen R."/>
            <person name="Gaisberger H."/>
            <person name="Ma Y.Z."/>
            <person name="Qiu Y.X."/>
        </authorList>
    </citation>
    <scope>NUCLEOTIDE SEQUENCE [LARGE SCALE GENOMIC DNA]</scope>
    <source>
        <strain evidence="3">Hangzhou</strain>
    </source>
</reference>
<evidence type="ECO:0000313" key="4">
    <source>
        <dbReference type="Proteomes" id="UP001415857"/>
    </source>
</evidence>
<protein>
    <recommendedName>
        <fullName evidence="5">Serine carboxypeptidase-like 18</fullName>
    </recommendedName>
</protein>
<evidence type="ECO:0000313" key="3">
    <source>
        <dbReference type="EMBL" id="KAK9266265.1"/>
    </source>
</evidence>
<dbReference type="AlphaFoldDB" id="A0AAP0R2J9"/>
<keyword evidence="2" id="KW-1133">Transmembrane helix</keyword>
<dbReference type="Proteomes" id="UP001415857">
    <property type="component" value="Unassembled WGS sequence"/>
</dbReference>
<dbReference type="SUPFAM" id="SSF53474">
    <property type="entry name" value="alpha/beta-Hydrolases"/>
    <property type="match status" value="1"/>
</dbReference>
<dbReference type="PANTHER" id="PTHR11802">
    <property type="entry name" value="SERINE PROTEASE FAMILY S10 SERINE CARBOXYPEPTIDASE"/>
    <property type="match status" value="1"/>
</dbReference>
<dbReference type="PANTHER" id="PTHR11802:SF487">
    <property type="entry name" value="SERINE CARBOXYPEPTIDASE-LIKE 13"/>
    <property type="match status" value="1"/>
</dbReference>
<feature type="transmembrane region" description="Helical" evidence="2">
    <location>
        <begin position="12"/>
        <end position="33"/>
    </location>
</feature>
<evidence type="ECO:0000256" key="1">
    <source>
        <dbReference type="ARBA" id="ARBA00009431"/>
    </source>
</evidence>
<organism evidence="3 4">
    <name type="scientific">Liquidambar formosana</name>
    <name type="common">Formosan gum</name>
    <dbReference type="NCBI Taxonomy" id="63359"/>
    <lineage>
        <taxon>Eukaryota</taxon>
        <taxon>Viridiplantae</taxon>
        <taxon>Streptophyta</taxon>
        <taxon>Embryophyta</taxon>
        <taxon>Tracheophyta</taxon>
        <taxon>Spermatophyta</taxon>
        <taxon>Magnoliopsida</taxon>
        <taxon>eudicotyledons</taxon>
        <taxon>Gunneridae</taxon>
        <taxon>Pentapetalae</taxon>
        <taxon>Saxifragales</taxon>
        <taxon>Altingiaceae</taxon>
        <taxon>Liquidambar</taxon>
    </lineage>
</organism>
<dbReference type="InterPro" id="IPR029058">
    <property type="entry name" value="AB_hydrolase_fold"/>
</dbReference>
<dbReference type="GO" id="GO:0006508">
    <property type="term" value="P:proteolysis"/>
    <property type="evidence" value="ECO:0007669"/>
    <property type="project" value="InterPro"/>
</dbReference>
<proteinExistence type="inferred from homology"/>
<gene>
    <name evidence="3" type="ORF">L1049_010783</name>
</gene>
<name>A0AAP0R2J9_LIQFO</name>
<evidence type="ECO:0000256" key="2">
    <source>
        <dbReference type="SAM" id="Phobius"/>
    </source>
</evidence>
<comment type="similarity">
    <text evidence="1">Belongs to the peptidase S10 family.</text>
</comment>